<sequence>MHGQRSAVGGGACARGGGRVTVVDWGSGAATTVALRAVVPAARGVGENGGGEHRGGPYMLGREVGRWATTASPARVDEAGRREDNGVVGSDMRMRGGHGGCRSEEKESPDRADDDEIVDGEHEGCDCGECEGTDSIDVEEKAERLGMKLNLTRRWVHDARRIRPRLKEFISDQTYTCGSSRIDEARICVALKREDQYREDLTTTGRLKLWKTHLGRGVLQLVFDRRQQHQGLCGSEELAKRRRIVSRLECHVHVDLNLMIGAKRWFGGVAHRHKTGGMVQLCGDQGDVKKDKKVLQMDSLQV</sequence>
<evidence type="ECO:0000256" key="1">
    <source>
        <dbReference type="SAM" id="MobiDB-lite"/>
    </source>
</evidence>
<feature type="region of interest" description="Disordered" evidence="1">
    <location>
        <begin position="84"/>
        <end position="117"/>
    </location>
</feature>
<reference evidence="3" key="1">
    <citation type="journal article" date="2005" name="Nature">
        <title>The map-based sequence of the rice genome.</title>
        <authorList>
            <consortium name="International rice genome sequencing project (IRGSP)"/>
            <person name="Matsumoto T."/>
            <person name="Wu J."/>
            <person name="Kanamori H."/>
            <person name="Katayose Y."/>
            <person name="Fujisawa M."/>
            <person name="Namiki N."/>
            <person name="Mizuno H."/>
            <person name="Yamamoto K."/>
            <person name="Antonio B.A."/>
            <person name="Baba T."/>
            <person name="Sakata K."/>
            <person name="Nagamura Y."/>
            <person name="Aoki H."/>
            <person name="Arikawa K."/>
            <person name="Arita K."/>
            <person name="Bito T."/>
            <person name="Chiden Y."/>
            <person name="Fujitsuka N."/>
            <person name="Fukunaka R."/>
            <person name="Hamada M."/>
            <person name="Harada C."/>
            <person name="Hayashi A."/>
            <person name="Hijishita S."/>
            <person name="Honda M."/>
            <person name="Hosokawa S."/>
            <person name="Ichikawa Y."/>
            <person name="Idonuma A."/>
            <person name="Iijima M."/>
            <person name="Ikeda M."/>
            <person name="Ikeno M."/>
            <person name="Ito K."/>
            <person name="Ito S."/>
            <person name="Ito T."/>
            <person name="Ito Y."/>
            <person name="Ito Y."/>
            <person name="Iwabuchi A."/>
            <person name="Kamiya K."/>
            <person name="Karasawa W."/>
            <person name="Kurita K."/>
            <person name="Katagiri S."/>
            <person name="Kikuta A."/>
            <person name="Kobayashi H."/>
            <person name="Kobayashi N."/>
            <person name="Machita K."/>
            <person name="Maehara T."/>
            <person name="Masukawa M."/>
            <person name="Mizubayashi T."/>
            <person name="Mukai Y."/>
            <person name="Nagasaki H."/>
            <person name="Nagata Y."/>
            <person name="Naito S."/>
            <person name="Nakashima M."/>
            <person name="Nakama Y."/>
            <person name="Nakamichi Y."/>
            <person name="Nakamura M."/>
            <person name="Meguro A."/>
            <person name="Negishi M."/>
            <person name="Ohta I."/>
            <person name="Ohta T."/>
            <person name="Okamoto M."/>
            <person name="Ono N."/>
            <person name="Saji S."/>
            <person name="Sakaguchi M."/>
            <person name="Sakai K."/>
            <person name="Shibata M."/>
            <person name="Shimokawa T."/>
            <person name="Song J."/>
            <person name="Takazaki Y."/>
            <person name="Terasawa K."/>
            <person name="Tsugane M."/>
            <person name="Tsuji K."/>
            <person name="Ueda S."/>
            <person name="Waki K."/>
            <person name="Yamagata H."/>
            <person name="Yamamoto M."/>
            <person name="Yamamoto S."/>
            <person name="Yamane H."/>
            <person name="Yoshiki S."/>
            <person name="Yoshihara R."/>
            <person name="Yukawa K."/>
            <person name="Zhong H."/>
            <person name="Yano M."/>
            <person name="Yuan Q."/>
            <person name="Ouyang S."/>
            <person name="Liu J."/>
            <person name="Jones K.M."/>
            <person name="Gansberger K."/>
            <person name="Moffat K."/>
            <person name="Hill J."/>
            <person name="Bera J."/>
            <person name="Fadrosh D."/>
            <person name="Jin S."/>
            <person name="Johri S."/>
            <person name="Kim M."/>
            <person name="Overton L."/>
            <person name="Reardon M."/>
            <person name="Tsitrin T."/>
            <person name="Vuong H."/>
            <person name="Weaver B."/>
            <person name="Ciecko A."/>
            <person name="Tallon L."/>
            <person name="Jackson J."/>
            <person name="Pai G."/>
            <person name="Aken S.V."/>
            <person name="Utterback T."/>
            <person name="Reidmuller S."/>
            <person name="Feldblyum T."/>
            <person name="Hsiao J."/>
            <person name="Zismann V."/>
            <person name="Iobst S."/>
            <person name="de Vazeille A.R."/>
            <person name="Buell C.R."/>
            <person name="Ying K."/>
            <person name="Li Y."/>
            <person name="Lu T."/>
            <person name="Huang Y."/>
            <person name="Zhao Q."/>
            <person name="Feng Q."/>
            <person name="Zhang L."/>
            <person name="Zhu J."/>
            <person name="Weng Q."/>
            <person name="Mu J."/>
            <person name="Lu Y."/>
            <person name="Fan D."/>
            <person name="Liu Y."/>
            <person name="Guan J."/>
            <person name="Zhang Y."/>
            <person name="Yu S."/>
            <person name="Liu X."/>
            <person name="Zhang Y."/>
            <person name="Hong G."/>
            <person name="Han B."/>
            <person name="Choisne N."/>
            <person name="Demange N."/>
            <person name="Orjeda G."/>
            <person name="Samain S."/>
            <person name="Cattolico L."/>
            <person name="Pelletier E."/>
            <person name="Couloux A."/>
            <person name="Segurens B."/>
            <person name="Wincker P."/>
            <person name="D'Hont A."/>
            <person name="Scarpelli C."/>
            <person name="Weissenbach J."/>
            <person name="Salanoubat M."/>
            <person name="Quetier F."/>
            <person name="Yu Y."/>
            <person name="Kim H.R."/>
            <person name="Rambo T."/>
            <person name="Currie J."/>
            <person name="Collura K."/>
            <person name="Luo M."/>
            <person name="Yang T."/>
            <person name="Ammiraju J.S.S."/>
            <person name="Engler F."/>
            <person name="Soderlund C."/>
            <person name="Wing R.A."/>
            <person name="Palmer L.E."/>
            <person name="de la Bastide M."/>
            <person name="Spiegel L."/>
            <person name="Nascimento L."/>
            <person name="Zutavern T."/>
            <person name="O'Shaughnessy A."/>
            <person name="Dike S."/>
            <person name="Dedhia N."/>
            <person name="Preston R."/>
            <person name="Balija V."/>
            <person name="McCombie W.R."/>
            <person name="Chow T."/>
            <person name="Chen H."/>
            <person name="Chung M."/>
            <person name="Chen C."/>
            <person name="Shaw J."/>
            <person name="Wu H."/>
            <person name="Hsiao K."/>
            <person name="Chao Y."/>
            <person name="Chu M."/>
            <person name="Cheng C."/>
            <person name="Hour A."/>
            <person name="Lee P."/>
            <person name="Lin S."/>
            <person name="Lin Y."/>
            <person name="Liou J."/>
            <person name="Liu S."/>
            <person name="Hsing Y."/>
            <person name="Raghuvanshi S."/>
            <person name="Mohanty A."/>
            <person name="Bharti A.K."/>
            <person name="Gaur A."/>
            <person name="Gupta V."/>
            <person name="Kumar D."/>
            <person name="Ravi V."/>
            <person name="Vij S."/>
            <person name="Kapur A."/>
            <person name="Khurana P."/>
            <person name="Khurana P."/>
            <person name="Khurana J.P."/>
            <person name="Tyagi A.K."/>
            <person name="Gaikwad K."/>
            <person name="Singh A."/>
            <person name="Dalal V."/>
            <person name="Srivastava S."/>
            <person name="Dixit A."/>
            <person name="Pal A.K."/>
            <person name="Ghazi I.A."/>
            <person name="Yadav M."/>
            <person name="Pandit A."/>
            <person name="Bhargava A."/>
            <person name="Sureshbabu K."/>
            <person name="Batra K."/>
            <person name="Sharma T.R."/>
            <person name="Mohapatra T."/>
            <person name="Singh N.K."/>
            <person name="Messing J."/>
            <person name="Nelson A.B."/>
            <person name="Fuks G."/>
            <person name="Kavchok S."/>
            <person name="Keizer G."/>
            <person name="Linton E."/>
            <person name="Llaca V."/>
            <person name="Song R."/>
            <person name="Tanyolac B."/>
            <person name="Young S."/>
            <person name="Ho-Il K."/>
            <person name="Hahn J.H."/>
            <person name="Sangsakoo G."/>
            <person name="Vanavichit A."/>
            <person name="de Mattos Luiz.A.T."/>
            <person name="Zimmer P.D."/>
            <person name="Malone G."/>
            <person name="Dellagostin O."/>
            <person name="de Oliveira A.C."/>
            <person name="Bevan M."/>
            <person name="Bancroft I."/>
            <person name="Minx P."/>
            <person name="Cordum H."/>
            <person name="Wilson R."/>
            <person name="Cheng Z."/>
            <person name="Jin W."/>
            <person name="Jiang J."/>
            <person name="Leong S.A."/>
            <person name="Iwama H."/>
            <person name="Gojobori T."/>
            <person name="Itoh T."/>
            <person name="Niimura Y."/>
            <person name="Fujii Y."/>
            <person name="Habara T."/>
            <person name="Sakai H."/>
            <person name="Sato Y."/>
            <person name="Wilson G."/>
            <person name="Kumar K."/>
            <person name="McCouch S."/>
            <person name="Juretic N."/>
            <person name="Hoen D."/>
            <person name="Wright S."/>
            <person name="Bruskiewich R."/>
            <person name="Bureau T."/>
            <person name="Miyao A."/>
            <person name="Hirochika H."/>
            <person name="Nishikawa T."/>
            <person name="Kadowaki K."/>
            <person name="Sugiura M."/>
            <person name="Burr B."/>
            <person name="Sasaki T."/>
        </authorList>
    </citation>
    <scope>NUCLEOTIDE SEQUENCE [LARGE SCALE GENOMIC DNA]</scope>
    <source>
        <strain evidence="3">cv. Nipponbare</strain>
    </source>
</reference>
<name>Q6K6L1_ORYSJ</name>
<organism evidence="2 3">
    <name type="scientific">Oryza sativa subsp. japonica</name>
    <name type="common">Rice</name>
    <dbReference type="NCBI Taxonomy" id="39947"/>
    <lineage>
        <taxon>Eukaryota</taxon>
        <taxon>Viridiplantae</taxon>
        <taxon>Streptophyta</taxon>
        <taxon>Embryophyta</taxon>
        <taxon>Tracheophyta</taxon>
        <taxon>Spermatophyta</taxon>
        <taxon>Magnoliopsida</taxon>
        <taxon>Liliopsida</taxon>
        <taxon>Poales</taxon>
        <taxon>Poaceae</taxon>
        <taxon>BOP clade</taxon>
        <taxon>Oryzoideae</taxon>
        <taxon>Oryzeae</taxon>
        <taxon>Oryzinae</taxon>
        <taxon>Oryza</taxon>
        <taxon>Oryza sativa</taxon>
    </lineage>
</organism>
<feature type="compositionally biased region" description="Basic and acidic residues" evidence="1">
    <location>
        <begin position="101"/>
        <end position="111"/>
    </location>
</feature>
<protein>
    <submittedName>
        <fullName evidence="2">Uncharacterized protein</fullName>
    </submittedName>
</protein>
<reference evidence="3" key="2">
    <citation type="journal article" date="2008" name="Nucleic Acids Res.">
        <title>The rice annotation project database (RAP-DB): 2008 update.</title>
        <authorList>
            <consortium name="The rice annotation project (RAP)"/>
        </authorList>
    </citation>
    <scope>GENOME REANNOTATION</scope>
    <source>
        <strain evidence="3">cv. Nipponbare</strain>
    </source>
</reference>
<dbReference type="EMBL" id="AP005066">
    <property type="protein sequence ID" value="BAD23170.1"/>
    <property type="molecule type" value="Genomic_DNA"/>
</dbReference>
<evidence type="ECO:0000313" key="2">
    <source>
        <dbReference type="EMBL" id="BAD23170.1"/>
    </source>
</evidence>
<dbReference type="AlphaFoldDB" id="Q6K6L1"/>
<evidence type="ECO:0000313" key="3">
    <source>
        <dbReference type="Proteomes" id="UP000000763"/>
    </source>
</evidence>
<proteinExistence type="predicted"/>
<accession>Q6K6L1</accession>
<gene>
    <name evidence="2" type="primary">P0047E05.6</name>
</gene>
<dbReference type="Proteomes" id="UP000000763">
    <property type="component" value="Chromosome 2"/>
</dbReference>